<feature type="transmembrane region" description="Helical" evidence="1">
    <location>
        <begin position="73"/>
        <end position="96"/>
    </location>
</feature>
<keyword evidence="1" id="KW-1133">Transmembrane helix</keyword>
<keyword evidence="3" id="KW-1185">Reference proteome</keyword>
<evidence type="ECO:0000256" key="1">
    <source>
        <dbReference type="SAM" id="Phobius"/>
    </source>
</evidence>
<dbReference type="EMBL" id="RQYC01000023">
    <property type="protein sequence ID" value="RRD89083.1"/>
    <property type="molecule type" value="Genomic_DNA"/>
</dbReference>
<protein>
    <submittedName>
        <fullName evidence="2">Uncharacterized protein</fullName>
    </submittedName>
</protein>
<dbReference type="AlphaFoldDB" id="A0A3P2A609"/>
<organism evidence="2 3">
    <name type="scientific">Conchiformibius steedae</name>
    <dbReference type="NCBI Taxonomy" id="153493"/>
    <lineage>
        <taxon>Bacteria</taxon>
        <taxon>Pseudomonadati</taxon>
        <taxon>Pseudomonadota</taxon>
        <taxon>Betaproteobacteria</taxon>
        <taxon>Neisseriales</taxon>
        <taxon>Neisseriaceae</taxon>
        <taxon>Conchiformibius</taxon>
    </lineage>
</organism>
<proteinExistence type="predicted"/>
<keyword evidence="1" id="KW-0812">Transmembrane</keyword>
<name>A0A3P2A609_9NEIS</name>
<feature type="transmembrane region" description="Helical" evidence="1">
    <location>
        <begin position="50"/>
        <end position="67"/>
    </location>
</feature>
<reference evidence="2 3" key="1">
    <citation type="submission" date="2018-11" db="EMBL/GenBank/DDBJ databases">
        <title>Genomes From Bacteria Associated with the Canine Oral Cavity: a Test Case for Automated Genome-Based Taxonomic Assignment.</title>
        <authorList>
            <person name="Coil D.A."/>
            <person name="Jospin G."/>
            <person name="Darling A.E."/>
            <person name="Wallis C."/>
            <person name="Davis I.J."/>
            <person name="Harris S."/>
            <person name="Eisen J.A."/>
            <person name="Holcombe L.J."/>
            <person name="O'Flynn C."/>
        </authorList>
    </citation>
    <scope>NUCLEOTIDE SEQUENCE [LARGE SCALE GENOMIC DNA]</scope>
    <source>
        <strain evidence="2 3">COT-280</strain>
    </source>
</reference>
<accession>A0A3P2A609</accession>
<gene>
    <name evidence="2" type="ORF">EII21_10005</name>
</gene>
<evidence type="ECO:0000313" key="2">
    <source>
        <dbReference type="EMBL" id="RRD89083.1"/>
    </source>
</evidence>
<comment type="caution">
    <text evidence="2">The sequence shown here is derived from an EMBL/GenBank/DDBJ whole genome shotgun (WGS) entry which is preliminary data.</text>
</comment>
<sequence length="173" mass="20152">MSEKDILTQIEADLHSGNDVVEWSGVRVMNEAERKTEYRFLYKHLLLKKFWLPSIVVATVLHALLAFRFDLAFVMWSGFAILCAATLISMGVYGWIRKYLSSKSHALIHVNIDFKKESIYEQRLFGQERHPFHQQGQTLKLLPELLEDKSPETVALRQRVQTLLHEKTGLHFE</sequence>
<dbReference type="Proteomes" id="UP000269923">
    <property type="component" value="Unassembled WGS sequence"/>
</dbReference>
<dbReference type="RefSeq" id="WP_124796106.1">
    <property type="nucleotide sequence ID" value="NZ_RQYC01000023.1"/>
</dbReference>
<keyword evidence="1" id="KW-0472">Membrane</keyword>
<evidence type="ECO:0000313" key="3">
    <source>
        <dbReference type="Proteomes" id="UP000269923"/>
    </source>
</evidence>